<organism evidence="2">
    <name type="scientific">uncultured Caudovirales phage</name>
    <dbReference type="NCBI Taxonomy" id="2100421"/>
    <lineage>
        <taxon>Viruses</taxon>
        <taxon>Duplodnaviria</taxon>
        <taxon>Heunggongvirae</taxon>
        <taxon>Uroviricota</taxon>
        <taxon>Caudoviricetes</taxon>
        <taxon>Peduoviridae</taxon>
        <taxon>Maltschvirus</taxon>
        <taxon>Maltschvirus maltsch</taxon>
    </lineage>
</organism>
<proteinExistence type="predicted"/>
<reference evidence="2" key="1">
    <citation type="submission" date="2020-05" db="EMBL/GenBank/DDBJ databases">
        <authorList>
            <person name="Chiriac C."/>
            <person name="Salcher M."/>
            <person name="Ghai R."/>
            <person name="Kavagutti S V."/>
        </authorList>
    </citation>
    <scope>NUCLEOTIDE SEQUENCE</scope>
</reference>
<dbReference type="EMBL" id="LR797523">
    <property type="protein sequence ID" value="CAB4222200.1"/>
    <property type="molecule type" value="Genomic_DNA"/>
</dbReference>
<feature type="transmembrane region" description="Helical" evidence="1">
    <location>
        <begin position="74"/>
        <end position="97"/>
    </location>
</feature>
<name>A0A6J5T3Q8_9CAUD</name>
<keyword evidence="1" id="KW-1133">Transmembrane helix</keyword>
<gene>
    <name evidence="2" type="ORF">UFOVP1655_53</name>
</gene>
<protein>
    <submittedName>
        <fullName evidence="2">Uncharacterized protein</fullName>
    </submittedName>
</protein>
<sequence>MKRYKQRFNGMGTMFECETGEWVKHEEADETINHNADVLFNVIKERNEEIEYLKKTCQEFGDDLEDSRLRGIKLFVLLVISSTLNFITIAIVALTMMGKI</sequence>
<evidence type="ECO:0000256" key="1">
    <source>
        <dbReference type="SAM" id="Phobius"/>
    </source>
</evidence>
<keyword evidence="1" id="KW-0472">Membrane</keyword>
<evidence type="ECO:0000313" key="2">
    <source>
        <dbReference type="EMBL" id="CAB4222200.1"/>
    </source>
</evidence>
<accession>A0A6J5T3Q8</accession>
<keyword evidence="1" id="KW-0812">Transmembrane</keyword>